<comment type="subcellular location">
    <subcellularLocation>
        <location evidence="1 8">Nucleus</location>
        <location evidence="1 8">Nucleolus</location>
    </subcellularLocation>
</comment>
<name>A0A369JRE6_HYPMA</name>
<comment type="caution">
    <text evidence="11">The sequence shown here is derived from an EMBL/GenBank/DDBJ whole genome shotgun (WGS) entry which is preliminary data.</text>
</comment>
<dbReference type="GO" id="GO:0030515">
    <property type="term" value="F:snoRNA binding"/>
    <property type="evidence" value="ECO:0007669"/>
    <property type="project" value="TreeGrafter"/>
</dbReference>
<keyword evidence="12" id="KW-1185">Reference proteome</keyword>
<dbReference type="FunCoup" id="A0A369JRE6">
    <property type="interactions" value="676"/>
</dbReference>
<feature type="region of interest" description="Disordered" evidence="9">
    <location>
        <begin position="1140"/>
        <end position="1160"/>
    </location>
</feature>
<accession>A0A369JRE6</accession>
<proteinExistence type="inferred from homology"/>
<evidence type="ECO:0000256" key="8">
    <source>
        <dbReference type="RuleBase" id="RU367065"/>
    </source>
</evidence>
<dbReference type="STRING" id="39966.A0A369JRE6"/>
<keyword evidence="5 8" id="KW-0698">rRNA processing</keyword>
<dbReference type="Pfam" id="PF12397">
    <property type="entry name" value="U3snoRNP10"/>
    <property type="match status" value="1"/>
</dbReference>
<feature type="domain" description="BP28 C-terminal" evidence="10">
    <location>
        <begin position="1764"/>
        <end position="1885"/>
    </location>
</feature>
<evidence type="ECO:0000256" key="7">
    <source>
        <dbReference type="ARBA" id="ARBA00023274"/>
    </source>
</evidence>
<dbReference type="InterPro" id="IPR022125">
    <property type="entry name" value="U3snoRNP10_N"/>
</dbReference>
<dbReference type="GO" id="GO:0032040">
    <property type="term" value="C:small-subunit processome"/>
    <property type="evidence" value="ECO:0007669"/>
    <property type="project" value="TreeGrafter"/>
</dbReference>
<evidence type="ECO:0000256" key="2">
    <source>
        <dbReference type="ARBA" id="ARBA00010559"/>
    </source>
</evidence>
<dbReference type="PANTHER" id="PTHR13457:SF1">
    <property type="entry name" value="HEAT REPEAT-CONTAINING PROTEIN 1"/>
    <property type="match status" value="1"/>
</dbReference>
<comment type="similarity">
    <text evidence="2 8">Belongs to the HEATR1/UTP10 family.</text>
</comment>
<keyword evidence="4 8" id="KW-0690">Ribosome biogenesis</keyword>
<evidence type="ECO:0000256" key="4">
    <source>
        <dbReference type="ARBA" id="ARBA00022517"/>
    </source>
</evidence>
<comment type="function">
    <text evidence="8">Involved in nucleolar processing of pre-18S ribosomal RNA.</text>
</comment>
<dbReference type="GO" id="GO:0034455">
    <property type="term" value="C:t-UTP complex"/>
    <property type="evidence" value="ECO:0007669"/>
    <property type="project" value="TreeGrafter"/>
</dbReference>
<dbReference type="InterPro" id="IPR016024">
    <property type="entry name" value="ARM-type_fold"/>
</dbReference>
<dbReference type="SMART" id="SM01036">
    <property type="entry name" value="BP28CT"/>
    <property type="match status" value="1"/>
</dbReference>
<reference evidence="11" key="1">
    <citation type="submission" date="2018-04" db="EMBL/GenBank/DDBJ databases">
        <title>Whole genome sequencing of Hypsizygus marmoreus.</title>
        <authorList>
            <person name="Choi I.-G."/>
            <person name="Min B."/>
            <person name="Kim J.-G."/>
            <person name="Kim S."/>
            <person name="Oh Y.-L."/>
            <person name="Kong W.-S."/>
            <person name="Park H."/>
            <person name="Jeong J."/>
            <person name="Song E.-S."/>
        </authorList>
    </citation>
    <scope>NUCLEOTIDE SEQUENCE [LARGE SCALE GENOMIC DNA]</scope>
    <source>
        <strain evidence="11">51987-8</strain>
    </source>
</reference>
<sequence length="2014" mass="221507">MSSLAVQLAQSASLNTALLVDRSRRKAGESYLFTGREADQHDLESIHALGVNGLLQLASLEPALRKFEEALFSEYAKSTDRTLLSTQANAELDASIHACLALLGPYLMESPTGKVIEWLVRRFRINEFNVEAVLSLFLPYHESPHFTKMISIIHIKQNSTWSFLLQFKSAAQKLPRMSLVTEMLRSTDVARFVTSLLPSALKAGRCHRVLLAFNAASLHDFISRTQVLDEGTIAYLLPALLEPLRQVSPIKDAVLGTYILLTSLSQKCQIAPAALNIILGAMANCTNQISAKQFTNAALCVCEPQVELESFSDGTLKSILQIQNIEQELRSASSWVGSEKLLGPLLPGLVKRLSEEKSLSILDCILASPKVPPVVVQRSSLLLLDTAVTADVPVSTAARRLLATIQQRYPSAFHLAVDQLSRQNNFDQETVEQLRISLSVVQELHGLGGTTGKNIDMVLASTDAEAKVRSAAVHELVSSISQKGALSDAETKSVETALLARVQDTTQVVVDALYSKPQIILPILSQHAETYIKHLSSTLAAPGSKPKRSLLRSHLTFLAAHFYPRNPSYWESIFHNVIFPFLLFSKPRQHTAEIVWDIISTHLQNGAHEWLLGCALIVAAEREKTAIDGAEKMGNINITFSSQIARNILKSNNYTAHLNMLISKLRDTNPHVKVLSYLIVRSLLRQLSGEHQVDAAQRVLDLIDVEELAGMEDLSLGGDSLDQAIDDVALGKVIVSKPSSRSTLRWLQIAVIALVPTIQKPTGIVLNWLVESSSSSQKSPDQRGSRYVALSRTIYSLANVSASGPLLTNAILQTLFISLKEDALAFLAGIWAGSAFSISEESYLRTVALRHAAAFLEAHIAEGERVDFQTILPSLLVALQSHDIDSRQAALVCITHLHQLADGRFATVYEFDTIYGKSPNQLQYLDQDDFKKYLSAILEHRDHLAHDVDYIKLFHQQHLGRSKTDKKRDSEYKHRVLCYLVSHINAIGVPGSQIALLNSLDSISDSVKAHVLLPTIKSIAADVEHAPHELSGLVVSCLDISVAKDLNDPTGTLWEVFVAVLRSSFAPGSPPHLRAILGKSFAYGLFEALSAERKIALCELLLDFGTQDSEIASYSISKQLLGNLVEEVPLIVHLLQSLQPSASGTGPRATKRSKTTSTPEDGISRLSLFVEVLAAKELPGSLDLVSHLLETINHVLQSDSSAQADVSYIDQLLMSAIENAASKVVEIPNLIPSAVRLDILVELIRVADNPQTFHQALLLVANLARLAPDSVLSNVMPVFTFMGSNVFHRDDTYSFKVVQQTVDSIVPVMVASLKRAYSQPLDLYIGSKDFLRVFTDAANHIPRHRRTNFFSHLVEVLGAEDFLPPVCMLLIEKVANRIVRQNTEEVLNSLSLPASILQRNTPSLQIRTLTTMLHESQRLVDRIVHPELIQPTFLELARDEDPTTASLTVLRRRAQAIIIFVGLTMKRPTVDASASEEEMSRLVAALISLATIQVGPGSEGKVEEISLAGRSSLNRALSVMSASDFVNAVLSMLESRDLMVQTGALDLFSERLLIISDKTRFNIVPVIVKILGFVKELLSLQTDPATTLSAFKALRSIGLTLRPGEESSVTDILPLILGAINGYALASPAMAALSPLPVKLGPRIIPFFREIISQSVTILREEPSALTESTHSVVQGLLLSIPTFWGVGEVTQVVTLYVDHFASTSSSPSAPMLSLIKAVTKRAPTKVLIPALINIWSSLNVSPQMDRIAAYFDILARALRSAARPVILEQLRALFKIFLESFDIIKLSEVKDAENKTIIAFQELVVKLNEAAFRPLFRRLYDWAFASEADDLGRKGLMNPYMSFLLEPFVESLKSFTAGSFHNQAYWNAVVETLTKSMNYDDGAFWRDDKLRQVASPLIQQVPFCVKANSVEGKTSLQDSLLALVDSATDDMLLKAVNLEILMHTRSEDVRLRLFALTCGEKLWRVHGGKLLGFVAETTTFIAECTEDENDMVVRESFRLKDAVESVAGNINGL</sequence>
<dbReference type="PANTHER" id="PTHR13457">
    <property type="entry name" value="BAP28"/>
    <property type="match status" value="1"/>
</dbReference>
<evidence type="ECO:0000313" key="12">
    <source>
        <dbReference type="Proteomes" id="UP000076154"/>
    </source>
</evidence>
<dbReference type="InterPro" id="IPR012954">
    <property type="entry name" value="BP28_C_dom"/>
</dbReference>
<dbReference type="EMBL" id="LUEZ02000046">
    <property type="protein sequence ID" value="RDB23790.1"/>
    <property type="molecule type" value="Genomic_DNA"/>
</dbReference>
<keyword evidence="6 8" id="KW-0539">Nucleus</keyword>
<evidence type="ECO:0000313" key="11">
    <source>
        <dbReference type="EMBL" id="RDB23790.1"/>
    </source>
</evidence>
<evidence type="ECO:0000259" key="10">
    <source>
        <dbReference type="SMART" id="SM01036"/>
    </source>
</evidence>
<dbReference type="InterPro" id="IPR056473">
    <property type="entry name" value="HEAT_Utp10/HEAT1"/>
</dbReference>
<evidence type="ECO:0000256" key="6">
    <source>
        <dbReference type="ARBA" id="ARBA00023242"/>
    </source>
</evidence>
<evidence type="ECO:0000256" key="9">
    <source>
        <dbReference type="SAM" id="MobiDB-lite"/>
    </source>
</evidence>
<keyword evidence="7 8" id="KW-0687">Ribonucleoprotein</keyword>
<dbReference type="Pfam" id="PF23243">
    <property type="entry name" value="HEAT_HEATR1"/>
    <property type="match status" value="1"/>
</dbReference>
<dbReference type="Pfam" id="PF08146">
    <property type="entry name" value="BP28CT"/>
    <property type="match status" value="1"/>
</dbReference>
<dbReference type="InterPro" id="IPR040191">
    <property type="entry name" value="UTP10"/>
</dbReference>
<comment type="subunit">
    <text evidence="8">Component of the ribosomal small subunit (SSU) processome.</text>
</comment>
<dbReference type="GO" id="GO:0000462">
    <property type="term" value="P:maturation of SSU-rRNA from tricistronic rRNA transcript (SSU-rRNA, 5.8S rRNA, LSU-rRNA)"/>
    <property type="evidence" value="ECO:0007669"/>
    <property type="project" value="TreeGrafter"/>
</dbReference>
<protein>
    <recommendedName>
        <fullName evidence="3 8">U3 small nucleolar RNA-associated protein 10</fullName>
    </recommendedName>
</protein>
<dbReference type="GO" id="GO:0045943">
    <property type="term" value="P:positive regulation of transcription by RNA polymerase I"/>
    <property type="evidence" value="ECO:0007669"/>
    <property type="project" value="TreeGrafter"/>
</dbReference>
<dbReference type="InParanoid" id="A0A369JRE6"/>
<evidence type="ECO:0000256" key="5">
    <source>
        <dbReference type="ARBA" id="ARBA00022552"/>
    </source>
</evidence>
<dbReference type="Proteomes" id="UP000076154">
    <property type="component" value="Unassembled WGS sequence"/>
</dbReference>
<dbReference type="SUPFAM" id="SSF48371">
    <property type="entry name" value="ARM repeat"/>
    <property type="match status" value="2"/>
</dbReference>
<evidence type="ECO:0000256" key="1">
    <source>
        <dbReference type="ARBA" id="ARBA00004604"/>
    </source>
</evidence>
<dbReference type="GO" id="GO:0030686">
    <property type="term" value="C:90S preribosome"/>
    <property type="evidence" value="ECO:0007669"/>
    <property type="project" value="TreeGrafter"/>
</dbReference>
<organism evidence="11 12">
    <name type="scientific">Hypsizygus marmoreus</name>
    <name type="common">White beech mushroom</name>
    <name type="synonym">Agaricus marmoreus</name>
    <dbReference type="NCBI Taxonomy" id="39966"/>
    <lineage>
        <taxon>Eukaryota</taxon>
        <taxon>Fungi</taxon>
        <taxon>Dikarya</taxon>
        <taxon>Basidiomycota</taxon>
        <taxon>Agaricomycotina</taxon>
        <taxon>Agaricomycetes</taxon>
        <taxon>Agaricomycetidae</taxon>
        <taxon>Agaricales</taxon>
        <taxon>Tricholomatineae</taxon>
        <taxon>Lyophyllaceae</taxon>
        <taxon>Hypsizygus</taxon>
    </lineage>
</organism>
<evidence type="ECO:0000256" key="3">
    <source>
        <dbReference type="ARBA" id="ARBA00015399"/>
    </source>
</evidence>
<dbReference type="OrthoDB" id="31183at2759"/>
<gene>
    <name evidence="11" type="primary">UTP10</name>
    <name evidence="11" type="ORF">Hypma_009301</name>
</gene>